<feature type="region of interest" description="Disordered" evidence="1">
    <location>
        <begin position="1"/>
        <end position="87"/>
    </location>
</feature>
<dbReference type="EMBL" id="CP010951">
    <property type="protein sequence ID" value="AMO21743.1"/>
    <property type="molecule type" value="Genomic_DNA"/>
</dbReference>
<dbReference type="RefSeq" id="WP_061495325.1">
    <property type="nucleotide sequence ID" value="NZ_CP010951.1"/>
</dbReference>
<dbReference type="AlphaFoldDB" id="A0A127JPC7"/>
<dbReference type="OrthoDB" id="9135829at2"/>
<dbReference type="Proteomes" id="UP000070433">
    <property type="component" value="Chromosome"/>
</dbReference>
<evidence type="ECO:0008006" key="4">
    <source>
        <dbReference type="Google" id="ProtNLM"/>
    </source>
</evidence>
<evidence type="ECO:0000313" key="2">
    <source>
        <dbReference type="EMBL" id="AMO21743.1"/>
    </source>
</evidence>
<name>A0A127JPC7_9BURK</name>
<dbReference type="PATRIC" id="fig|94132.3.peg.242"/>
<gene>
    <name evidence="2" type="ORF">UC35_01215</name>
</gene>
<evidence type="ECO:0000256" key="1">
    <source>
        <dbReference type="SAM" id="MobiDB-lite"/>
    </source>
</evidence>
<organism evidence="2 3">
    <name type="scientific">Ramlibacter tataouinensis</name>
    <dbReference type="NCBI Taxonomy" id="94132"/>
    <lineage>
        <taxon>Bacteria</taxon>
        <taxon>Pseudomonadati</taxon>
        <taxon>Pseudomonadota</taxon>
        <taxon>Betaproteobacteria</taxon>
        <taxon>Burkholderiales</taxon>
        <taxon>Comamonadaceae</taxon>
        <taxon>Ramlibacter</taxon>
    </lineage>
</organism>
<sequence length="102" mass="9777">MMAGKSSRSRGGAPGSDDKERDESVAGEEDPGASLDIAAADASLPTPSGAGPSMSPGDEAPAGTPGAGEDLCPDCGGTGRRDGKACRTCDGTGRVIVAIGGA</sequence>
<accession>A0A127JPC7</accession>
<feature type="compositionally biased region" description="Low complexity" evidence="1">
    <location>
        <begin position="33"/>
        <end position="44"/>
    </location>
</feature>
<proteinExistence type="predicted"/>
<protein>
    <recommendedName>
        <fullName evidence="4">Molecular chaperone DnaJ</fullName>
    </recommendedName>
</protein>
<reference evidence="2 3" key="1">
    <citation type="journal article" date="2014" name="Int. J. Syst. Evol. Microbiol.">
        <title>Ramlibacter solisilvae sp. nov., isolated from forest soil, and emended description of the genus Ramlibacter.</title>
        <authorList>
            <person name="Lee H.J."/>
            <person name="Lee S.H."/>
            <person name="Lee S.S."/>
            <person name="Lee J.S."/>
            <person name="Kim Y."/>
            <person name="Kim S.C."/>
            <person name="Jeon C.O."/>
        </authorList>
    </citation>
    <scope>NUCLEOTIDE SEQUENCE [LARGE SCALE GENOMIC DNA]</scope>
    <source>
        <strain evidence="2 3">5-10</strain>
    </source>
</reference>
<evidence type="ECO:0000313" key="3">
    <source>
        <dbReference type="Proteomes" id="UP000070433"/>
    </source>
</evidence>
<dbReference type="Gene3D" id="6.20.20.10">
    <property type="match status" value="1"/>
</dbReference>
<keyword evidence="3" id="KW-1185">Reference proteome</keyword>